<evidence type="ECO:0000256" key="5">
    <source>
        <dbReference type="ARBA" id="ARBA00022722"/>
    </source>
</evidence>
<dbReference type="GO" id="GO:0051607">
    <property type="term" value="P:defense response to virus"/>
    <property type="evidence" value="ECO:0007669"/>
    <property type="project" value="UniProtKB-KW"/>
</dbReference>
<evidence type="ECO:0000259" key="14">
    <source>
        <dbReference type="Pfam" id="PF01930"/>
    </source>
</evidence>
<dbReference type="Proteomes" id="UP000013520">
    <property type="component" value="Chromosome"/>
</dbReference>
<comment type="similarity">
    <text evidence="2 13">Belongs to the CRISPR-associated exonuclease Cas4 family.</text>
</comment>
<evidence type="ECO:0000256" key="11">
    <source>
        <dbReference type="ARBA" id="ARBA00023118"/>
    </source>
</evidence>
<evidence type="ECO:0000256" key="9">
    <source>
        <dbReference type="ARBA" id="ARBA00023004"/>
    </source>
</evidence>
<evidence type="ECO:0000256" key="13">
    <source>
        <dbReference type="RuleBase" id="RU365022"/>
    </source>
</evidence>
<comment type="cofactor">
    <cofactor evidence="13">
        <name>iron-sulfur cluster</name>
        <dbReference type="ChEBI" id="CHEBI:30408"/>
    </cofactor>
</comment>
<sequence length="219" mass="25340">MKKYDQEEDLLSLSGIQHFAFCERQWALIHVENQWVDNVRTVEGKILHQRADDPYFTEVRGDVKTIRSVPLVSKTLGLYGVADVIELHKLPKSKTNHSYSIVEYKRGKPKPDDRDEVQLCAQAICLEEMLDIQLEYGYLYYGETKRRHKVQFDDFLRGRVKELADKMHQNFARGITPLPVKDKRCKNCSMAGICVPDLAKGNKKAEKYLTGLFDEMANE</sequence>
<dbReference type="InterPro" id="IPR051827">
    <property type="entry name" value="Cas4_exonuclease"/>
</dbReference>
<comment type="cofactor">
    <cofactor evidence="1">
        <name>[4Fe-4S] cluster</name>
        <dbReference type="ChEBI" id="CHEBI:49883"/>
    </cofactor>
</comment>
<comment type="cofactor">
    <cofactor evidence="13">
        <name>Mg(2+)</name>
        <dbReference type="ChEBI" id="CHEBI:18420"/>
    </cofactor>
    <cofactor evidence="13">
        <name>Mn(2+)</name>
        <dbReference type="ChEBI" id="CHEBI:29035"/>
    </cofactor>
    <text evidence="13">Mg(2+) or Mn(2+) required for ssDNA cleavage activity.</text>
</comment>
<dbReference type="InterPro" id="IPR011604">
    <property type="entry name" value="PDDEXK-like_dom_sf"/>
</dbReference>
<evidence type="ECO:0000256" key="10">
    <source>
        <dbReference type="ARBA" id="ARBA00023014"/>
    </source>
</evidence>
<keyword evidence="16" id="KW-1185">Reference proteome</keyword>
<keyword evidence="5 13" id="KW-0540">Nuclease</keyword>
<evidence type="ECO:0000256" key="2">
    <source>
        <dbReference type="ARBA" id="ARBA00009189"/>
    </source>
</evidence>
<dbReference type="RefSeq" id="WP_006521535.1">
    <property type="nucleotide sequence ID" value="NC_021184.1"/>
</dbReference>
<dbReference type="OrthoDB" id="9781776at2"/>
<comment type="function">
    <text evidence="13">CRISPR (clustered regularly interspaced short palindromic repeat) is an adaptive immune system that provides protection against mobile genetic elements (viruses, transposable elements and conjugative plasmids). CRISPR clusters contain sequences complementary to antecedent mobile elements and target invading nucleic acids. CRISPR clusters are transcribed and processed into CRISPR RNA (crRNA).</text>
</comment>
<dbReference type="eggNOG" id="COG1468">
    <property type="taxonomic scope" value="Bacteria"/>
</dbReference>
<dbReference type="PANTHER" id="PTHR36531">
    <property type="entry name" value="CRISPR-ASSOCIATED EXONUCLEASE CAS4"/>
    <property type="match status" value="1"/>
</dbReference>
<dbReference type="PANTHER" id="PTHR36531:SF6">
    <property type="entry name" value="DNA REPLICATION ATP-DEPENDENT HELICASE_NUCLEASE DNA2"/>
    <property type="match status" value="1"/>
</dbReference>
<dbReference type="KEGG" id="dgi:Desgi_4164"/>
<dbReference type="Pfam" id="PF01930">
    <property type="entry name" value="Cas_Cas4"/>
    <property type="match status" value="1"/>
</dbReference>
<reference evidence="15 16" key="1">
    <citation type="submission" date="2012-01" db="EMBL/GenBank/DDBJ databases">
        <title>Complete sequence of Desulfotomaculum gibsoniae DSM 7213.</title>
        <authorList>
            <consortium name="US DOE Joint Genome Institute"/>
            <person name="Lucas S."/>
            <person name="Han J."/>
            <person name="Lapidus A."/>
            <person name="Cheng J.-F."/>
            <person name="Goodwin L."/>
            <person name="Pitluck S."/>
            <person name="Peters L."/>
            <person name="Ovchinnikova G."/>
            <person name="Teshima H."/>
            <person name="Detter J.C."/>
            <person name="Han C."/>
            <person name="Tapia R."/>
            <person name="Land M."/>
            <person name="Hauser L."/>
            <person name="Kyrpides N."/>
            <person name="Ivanova N."/>
            <person name="Pagani I."/>
            <person name="Parshina S."/>
            <person name="Plugge C."/>
            <person name="Muyzer G."/>
            <person name="Kuever J."/>
            <person name="Ivanova A."/>
            <person name="Nazina T."/>
            <person name="Klenk H.-P."/>
            <person name="Brambilla E."/>
            <person name="Spring S."/>
            <person name="Stams A.F."/>
            <person name="Woyke T."/>
        </authorList>
    </citation>
    <scope>NUCLEOTIDE SEQUENCE [LARGE SCALE GENOMIC DNA]</scope>
    <source>
        <strain evidence="15 16">DSM 7213</strain>
    </source>
</reference>
<evidence type="ECO:0000256" key="7">
    <source>
        <dbReference type="ARBA" id="ARBA00022801"/>
    </source>
</evidence>
<dbReference type="InterPro" id="IPR022765">
    <property type="entry name" value="Dna2/Cas4_DUF83"/>
</dbReference>
<keyword evidence="6 13" id="KW-0479">Metal-binding</keyword>
<proteinExistence type="inferred from homology"/>
<evidence type="ECO:0000256" key="3">
    <source>
        <dbReference type="ARBA" id="ARBA00012768"/>
    </source>
</evidence>
<dbReference type="NCBIfam" id="TIGR00372">
    <property type="entry name" value="cas4"/>
    <property type="match status" value="1"/>
</dbReference>
<dbReference type="AlphaFoldDB" id="R4KL83"/>
<evidence type="ECO:0000256" key="1">
    <source>
        <dbReference type="ARBA" id="ARBA00001966"/>
    </source>
</evidence>
<keyword evidence="11 13" id="KW-0051">Antiviral defense</keyword>
<keyword evidence="9 13" id="KW-0408">Iron</keyword>
<dbReference type="STRING" id="767817.Desgi_4164"/>
<protein>
    <recommendedName>
        <fullName evidence="4 13">CRISPR-associated exonuclease Cas4</fullName>
        <ecNumber evidence="3 13">3.1.12.1</ecNumber>
    </recommendedName>
</protein>
<keyword evidence="10 13" id="KW-0411">Iron-sulfur</keyword>
<keyword evidence="12 13" id="KW-0464">Manganese</keyword>
<evidence type="ECO:0000256" key="12">
    <source>
        <dbReference type="ARBA" id="ARBA00023211"/>
    </source>
</evidence>
<name>R4KL83_9FIRM</name>
<keyword evidence="7 13" id="KW-0378">Hydrolase</keyword>
<dbReference type="InterPro" id="IPR013343">
    <property type="entry name" value="CRISPR-assoc_prot_Cas4"/>
</dbReference>
<evidence type="ECO:0000256" key="8">
    <source>
        <dbReference type="ARBA" id="ARBA00022839"/>
    </source>
</evidence>
<evidence type="ECO:0000256" key="4">
    <source>
        <dbReference type="ARBA" id="ARBA00020049"/>
    </source>
</evidence>
<accession>R4KL83</accession>
<dbReference type="HOGENOM" id="CLU_102055_1_1_9"/>
<keyword evidence="8 13" id="KW-0269">Exonuclease</keyword>
<organism evidence="15 16">
    <name type="scientific">Desulfoscipio gibsoniae DSM 7213</name>
    <dbReference type="NCBI Taxonomy" id="767817"/>
    <lineage>
        <taxon>Bacteria</taxon>
        <taxon>Bacillati</taxon>
        <taxon>Bacillota</taxon>
        <taxon>Clostridia</taxon>
        <taxon>Eubacteriales</taxon>
        <taxon>Desulfallaceae</taxon>
        <taxon>Desulfoscipio</taxon>
    </lineage>
</organism>
<dbReference type="GO" id="GO:0004527">
    <property type="term" value="F:exonuclease activity"/>
    <property type="evidence" value="ECO:0007669"/>
    <property type="project" value="UniProtKB-KW"/>
</dbReference>
<dbReference type="EC" id="3.1.12.1" evidence="3 13"/>
<dbReference type="EMBL" id="CP003273">
    <property type="protein sequence ID" value="AGL03419.1"/>
    <property type="molecule type" value="Genomic_DNA"/>
</dbReference>
<evidence type="ECO:0000256" key="6">
    <source>
        <dbReference type="ARBA" id="ARBA00022723"/>
    </source>
</evidence>
<gene>
    <name evidence="15" type="ORF">Desgi_4164</name>
</gene>
<feature type="domain" description="DUF83" evidence="14">
    <location>
        <begin position="14"/>
        <end position="195"/>
    </location>
</feature>
<dbReference type="Gene3D" id="3.90.320.10">
    <property type="match status" value="1"/>
</dbReference>
<dbReference type="GO" id="GO:0046872">
    <property type="term" value="F:metal ion binding"/>
    <property type="evidence" value="ECO:0007669"/>
    <property type="project" value="UniProtKB-KW"/>
</dbReference>
<dbReference type="GO" id="GO:0051536">
    <property type="term" value="F:iron-sulfur cluster binding"/>
    <property type="evidence" value="ECO:0007669"/>
    <property type="project" value="UniProtKB-KW"/>
</dbReference>
<evidence type="ECO:0000313" key="15">
    <source>
        <dbReference type="EMBL" id="AGL03419.1"/>
    </source>
</evidence>
<evidence type="ECO:0000313" key="16">
    <source>
        <dbReference type="Proteomes" id="UP000013520"/>
    </source>
</evidence>